<dbReference type="InterPro" id="IPR006630">
    <property type="entry name" value="La_HTH"/>
</dbReference>
<dbReference type="InterPro" id="IPR036390">
    <property type="entry name" value="WH_DNA-bd_sf"/>
</dbReference>
<reference evidence="5" key="3">
    <citation type="submission" date="2020-05" db="EMBL/GenBank/DDBJ databases">
        <title>Electrophorus electricus (electric eel) genome, fEleEle1, primary haplotype.</title>
        <authorList>
            <person name="Myers G."/>
            <person name="Meyer A."/>
            <person name="Fedrigo O."/>
            <person name="Formenti G."/>
            <person name="Rhie A."/>
            <person name="Tracey A."/>
            <person name="Sims Y."/>
            <person name="Jarvis E.D."/>
        </authorList>
    </citation>
    <scope>NUCLEOTIDE SEQUENCE [LARGE SCALE GENOMIC DNA]</scope>
</reference>
<dbReference type="GeneTree" id="ENSGT00940000154409"/>
<reference evidence="5" key="5">
    <citation type="submission" date="2025-09" db="UniProtKB">
        <authorList>
            <consortium name="Ensembl"/>
        </authorList>
    </citation>
    <scope>IDENTIFICATION</scope>
</reference>
<keyword evidence="1" id="KW-0597">Phosphoprotein</keyword>
<dbReference type="GO" id="GO:0005829">
    <property type="term" value="C:cytosol"/>
    <property type="evidence" value="ECO:0007669"/>
    <property type="project" value="TreeGrafter"/>
</dbReference>
<dbReference type="GO" id="GO:0045727">
    <property type="term" value="P:positive regulation of translation"/>
    <property type="evidence" value="ECO:0007669"/>
    <property type="project" value="TreeGrafter"/>
</dbReference>
<dbReference type="GO" id="GO:0010494">
    <property type="term" value="C:cytoplasmic stress granule"/>
    <property type="evidence" value="ECO:0007669"/>
    <property type="project" value="TreeGrafter"/>
</dbReference>
<dbReference type="Pfam" id="PF05383">
    <property type="entry name" value="La"/>
    <property type="match status" value="1"/>
</dbReference>
<evidence type="ECO:0000313" key="5">
    <source>
        <dbReference type="Ensembl" id="ENSEEEP00000018188.2"/>
    </source>
</evidence>
<dbReference type="Proteomes" id="UP000314983">
    <property type="component" value="Chromosome 24"/>
</dbReference>
<evidence type="ECO:0000313" key="6">
    <source>
        <dbReference type="Proteomes" id="UP000314983"/>
    </source>
</evidence>
<organism evidence="5 6">
    <name type="scientific">Electrophorus electricus</name>
    <name type="common">Electric eel</name>
    <name type="synonym">Gymnotus electricus</name>
    <dbReference type="NCBI Taxonomy" id="8005"/>
    <lineage>
        <taxon>Eukaryota</taxon>
        <taxon>Metazoa</taxon>
        <taxon>Chordata</taxon>
        <taxon>Craniata</taxon>
        <taxon>Vertebrata</taxon>
        <taxon>Euteleostomi</taxon>
        <taxon>Actinopterygii</taxon>
        <taxon>Neopterygii</taxon>
        <taxon>Teleostei</taxon>
        <taxon>Ostariophysi</taxon>
        <taxon>Gymnotiformes</taxon>
        <taxon>Gymnotoidei</taxon>
        <taxon>Gymnotidae</taxon>
        <taxon>Electrophorus</taxon>
    </lineage>
</organism>
<dbReference type="InterPro" id="IPR045180">
    <property type="entry name" value="La_dom_prot"/>
</dbReference>
<evidence type="ECO:0000256" key="1">
    <source>
        <dbReference type="ARBA" id="ARBA00022553"/>
    </source>
</evidence>
<sequence>MLLFFEVASKGAGLNPNAKVWQEVSAVPSQAPAPDTEASPWCQANMPDGKTALTCIVSVLSVAVAHVTRQSLCSLCPCILCTVESKLCEEQPLSAENLRESLKKELEFCFSRENLSKDLYLISQMDSDQFVPIWTIASMEGIKDLTTDIDLILDVLRSSPMVQVDEKGEKVRPNHKRCIIILREVPETTPVEEVEALFKNDNCPKLISVEFAHNNNWYITFQSDTDAQQAYKYLREEVKTFQGKPIMARIKAINTFFAKNGYRTLDCNMYSQHTHTQSQYSSPVFMQPVYGPQQQYLYGLVPQTWTPSPTPYFETPLAPFPNSGFVNGFSSPGHYKTGSNSLNMGRPFGHIVSVCARILVF</sequence>
<proteinExistence type="predicted"/>
<dbReference type="Gene3D" id="1.10.10.10">
    <property type="entry name" value="Winged helix-like DNA-binding domain superfamily/Winged helix DNA-binding domain"/>
    <property type="match status" value="1"/>
</dbReference>
<name>A0A4W4F3A6_ELEEL</name>
<reference evidence="6" key="1">
    <citation type="journal article" date="2014" name="Science">
        <title>Nonhuman genetics. Genomic basis for the convergent evolution of electric organs.</title>
        <authorList>
            <person name="Gallant J.R."/>
            <person name="Traeger L.L."/>
            <person name="Volkening J.D."/>
            <person name="Moffett H."/>
            <person name="Chen P.H."/>
            <person name="Novina C.D."/>
            <person name="Phillips G.N.Jr."/>
            <person name="Anand R."/>
            <person name="Wells G.B."/>
            <person name="Pinch M."/>
            <person name="Guth R."/>
            <person name="Unguez G.A."/>
            <person name="Albert J.S."/>
            <person name="Zakon H.H."/>
            <person name="Samanta M.P."/>
            <person name="Sussman M.R."/>
        </authorList>
    </citation>
    <scope>NUCLEOTIDE SEQUENCE [LARGE SCALE GENOMIC DNA]</scope>
</reference>
<accession>A0A4W4F3A6</accession>
<dbReference type="Ensembl" id="ENSEEET00000018389.2">
    <property type="protein sequence ID" value="ENSEEEP00000018188.2"/>
    <property type="gene ID" value="ENSEEEG00000008942.2"/>
</dbReference>
<protein>
    <recommendedName>
        <fullName evidence="4">HTH La-type RNA-binding domain-containing protein</fullName>
    </recommendedName>
</protein>
<dbReference type="SUPFAM" id="SSF46785">
    <property type="entry name" value="Winged helix' DNA-binding domain"/>
    <property type="match status" value="1"/>
</dbReference>
<dbReference type="PROSITE" id="PS50961">
    <property type="entry name" value="HTH_LA"/>
    <property type="match status" value="1"/>
</dbReference>
<dbReference type="SMART" id="SM00715">
    <property type="entry name" value="LA"/>
    <property type="match status" value="1"/>
</dbReference>
<dbReference type="CDD" id="cd12707">
    <property type="entry name" value="RRM_LARP4"/>
    <property type="match status" value="1"/>
</dbReference>
<dbReference type="Pfam" id="PF26088">
    <property type="entry name" value="RRM_LARP4"/>
    <property type="match status" value="1"/>
</dbReference>
<evidence type="ECO:0000256" key="3">
    <source>
        <dbReference type="PROSITE-ProRule" id="PRU00332"/>
    </source>
</evidence>
<feature type="domain" description="HTH La-type RNA-binding" evidence="4">
    <location>
        <begin position="92"/>
        <end position="181"/>
    </location>
</feature>
<dbReference type="InterPro" id="IPR058699">
    <property type="entry name" value="RRM_LARP4/4B"/>
</dbReference>
<dbReference type="PANTHER" id="PTHR22792:SF48">
    <property type="entry name" value="LA-RELATED PROTEIN 4"/>
    <property type="match status" value="1"/>
</dbReference>
<evidence type="ECO:0000259" key="4">
    <source>
        <dbReference type="PROSITE" id="PS50961"/>
    </source>
</evidence>
<reference evidence="5" key="4">
    <citation type="submission" date="2025-08" db="UniProtKB">
        <authorList>
            <consortium name="Ensembl"/>
        </authorList>
    </citation>
    <scope>IDENTIFICATION</scope>
</reference>
<dbReference type="InterPro" id="IPR036388">
    <property type="entry name" value="WH-like_DNA-bd_sf"/>
</dbReference>
<keyword evidence="6" id="KW-1185">Reference proteome</keyword>
<keyword evidence="2 3" id="KW-0694">RNA-binding</keyword>
<dbReference type="PANTHER" id="PTHR22792">
    <property type="entry name" value="LUPUS LA PROTEIN-RELATED"/>
    <property type="match status" value="1"/>
</dbReference>
<dbReference type="InterPro" id="IPR034903">
    <property type="entry name" value="LARP4_RRM"/>
</dbReference>
<dbReference type="AlphaFoldDB" id="A0A4W4F3A6"/>
<dbReference type="GO" id="GO:0003730">
    <property type="term" value="F:mRNA 3'-UTR binding"/>
    <property type="evidence" value="ECO:0007669"/>
    <property type="project" value="TreeGrafter"/>
</dbReference>
<reference evidence="6" key="2">
    <citation type="journal article" date="2017" name="Sci. Adv.">
        <title>A tail of two voltages: Proteomic comparison of the three electric organs of the electric eel.</title>
        <authorList>
            <person name="Traeger L.L."/>
            <person name="Sabat G."/>
            <person name="Barrett-Wilt G.A."/>
            <person name="Wells G.B."/>
            <person name="Sussman M.R."/>
        </authorList>
    </citation>
    <scope>NUCLEOTIDE SEQUENCE [LARGE SCALE GENOMIC DNA]</scope>
</reference>
<dbReference type="CDD" id="cd08035">
    <property type="entry name" value="LARP_4"/>
    <property type="match status" value="1"/>
</dbReference>
<dbReference type="STRING" id="8005.ENSEEEP00000018188"/>
<evidence type="ECO:0000256" key="2">
    <source>
        <dbReference type="ARBA" id="ARBA00022884"/>
    </source>
</evidence>